<proteinExistence type="predicted"/>
<feature type="compositionally biased region" description="Basic and acidic residues" evidence="6">
    <location>
        <begin position="119"/>
        <end position="143"/>
    </location>
</feature>
<dbReference type="KEGG" id="cnc:CNE_1c36340"/>
<feature type="domain" description="SET" evidence="7">
    <location>
        <begin position="139"/>
        <end position="251"/>
    </location>
</feature>
<accession>G0F0P0</accession>
<keyword evidence="3 9" id="KW-0489">Methyltransferase</keyword>
<dbReference type="InterPro" id="IPR046341">
    <property type="entry name" value="SET_dom_sf"/>
</dbReference>
<protein>
    <submittedName>
        <fullName evidence="9">Methyltransferase</fullName>
    </submittedName>
</protein>
<dbReference type="InterPro" id="IPR001214">
    <property type="entry name" value="SET_dom"/>
</dbReference>
<comment type="subcellular location">
    <subcellularLocation>
        <location evidence="1">Chromosome</location>
    </subcellularLocation>
</comment>
<evidence type="ECO:0000256" key="6">
    <source>
        <dbReference type="SAM" id="MobiDB-lite"/>
    </source>
</evidence>
<evidence type="ECO:0000256" key="5">
    <source>
        <dbReference type="ARBA" id="ARBA00022691"/>
    </source>
</evidence>
<dbReference type="SMART" id="SM00508">
    <property type="entry name" value="PostSET"/>
    <property type="match status" value="1"/>
</dbReference>
<dbReference type="AlphaFoldDB" id="G0F0P0"/>
<dbReference type="HOGENOM" id="CLU_958834_0_0_4"/>
<feature type="region of interest" description="Disordered" evidence="6">
    <location>
        <begin position="96"/>
        <end position="144"/>
    </location>
</feature>
<dbReference type="SUPFAM" id="SSF82199">
    <property type="entry name" value="SET domain"/>
    <property type="match status" value="1"/>
</dbReference>
<reference evidence="9 10" key="1">
    <citation type="journal article" date="2011" name="J. Bacteriol.">
        <title>Complete genome sequence of the type strain Cupriavidus necator N-1.</title>
        <authorList>
            <person name="Poehlein A."/>
            <person name="Kusian B."/>
            <person name="Friedrich B."/>
            <person name="Daniel R."/>
            <person name="Bowien B."/>
        </authorList>
    </citation>
    <scope>NUCLEOTIDE SEQUENCE [LARGE SCALE GENOMIC DNA]</scope>
    <source>
        <strain evidence="10">ATCC 43291 / DSM 13513 / CCUG 52238 / LMG 8453 / N-1</strain>
    </source>
</reference>
<name>G0F0P0_CUPNN</name>
<dbReference type="PROSITE" id="PS50280">
    <property type="entry name" value="SET"/>
    <property type="match status" value="1"/>
</dbReference>
<dbReference type="InterPro" id="IPR003616">
    <property type="entry name" value="Post-SET_dom"/>
</dbReference>
<sequence length="290" mass="31920">MLAEVDDSARWARPVPNPLRLMPEASPCQPQAAHIQSACLSTVPGGVIHIRAGKRASRLGCKRGAVYLSAAPKGVYGEGAGKRTLRIRVTVAPVSSPIAPERPAQRATQAQQATSTERQMADKAKRKAAGEGRKKTASDRIEVRQSGVHGKGVYAIGPIAEGERVIEYKGEHISWKTALERHPHDPSDPNHTFYFSLDDGSVIDAKYGGNRARWINHACEPNCEAREKKGRVFIHALRDIAQGEELFYDYGLVIDARYTAKLKKEFECRCGSPQCRGTMLAPKEKKKKDK</sequence>
<evidence type="ECO:0000256" key="4">
    <source>
        <dbReference type="ARBA" id="ARBA00022679"/>
    </source>
</evidence>
<dbReference type="Proteomes" id="UP000006798">
    <property type="component" value="Chromosome 1"/>
</dbReference>
<keyword evidence="2" id="KW-0158">Chromosome</keyword>
<evidence type="ECO:0000256" key="1">
    <source>
        <dbReference type="ARBA" id="ARBA00004286"/>
    </source>
</evidence>
<evidence type="ECO:0000256" key="3">
    <source>
        <dbReference type="ARBA" id="ARBA00022603"/>
    </source>
</evidence>
<dbReference type="PROSITE" id="PS50868">
    <property type="entry name" value="POST_SET"/>
    <property type="match status" value="1"/>
</dbReference>
<feature type="domain" description="Post-SET" evidence="8">
    <location>
        <begin position="264"/>
        <end position="280"/>
    </location>
</feature>
<organism evidence="9 10">
    <name type="scientific">Cupriavidus necator (strain ATCC 43291 / DSM 13513 / CCUG 52238 / LMG 8453 / N-1)</name>
    <name type="common">Ralstonia eutropha</name>
    <dbReference type="NCBI Taxonomy" id="1042878"/>
    <lineage>
        <taxon>Bacteria</taxon>
        <taxon>Pseudomonadati</taxon>
        <taxon>Pseudomonadota</taxon>
        <taxon>Betaproteobacteria</taxon>
        <taxon>Burkholderiales</taxon>
        <taxon>Burkholderiaceae</taxon>
        <taxon>Cupriavidus</taxon>
    </lineage>
</organism>
<feature type="compositionally biased region" description="Low complexity" evidence="6">
    <location>
        <begin position="99"/>
        <end position="118"/>
    </location>
</feature>
<dbReference type="GO" id="GO:0008168">
    <property type="term" value="F:methyltransferase activity"/>
    <property type="evidence" value="ECO:0007669"/>
    <property type="project" value="UniProtKB-KW"/>
</dbReference>
<evidence type="ECO:0000313" key="10">
    <source>
        <dbReference type="Proteomes" id="UP000006798"/>
    </source>
</evidence>
<dbReference type="EMBL" id="CP002877">
    <property type="protein sequence ID" value="AEI78926.1"/>
    <property type="molecule type" value="Genomic_DNA"/>
</dbReference>
<evidence type="ECO:0000259" key="7">
    <source>
        <dbReference type="PROSITE" id="PS50280"/>
    </source>
</evidence>
<dbReference type="PANTHER" id="PTHR22884">
    <property type="entry name" value="SET DOMAIN PROTEINS"/>
    <property type="match status" value="1"/>
</dbReference>
<dbReference type="Gene3D" id="2.170.270.10">
    <property type="entry name" value="SET domain"/>
    <property type="match status" value="1"/>
</dbReference>
<dbReference type="Pfam" id="PF00856">
    <property type="entry name" value="SET"/>
    <property type="match status" value="1"/>
</dbReference>
<gene>
    <name evidence="9" type="ordered locus">CNE_1c36340</name>
</gene>
<keyword evidence="4 9" id="KW-0808">Transferase</keyword>
<evidence type="ECO:0000313" key="9">
    <source>
        <dbReference type="EMBL" id="AEI78926.1"/>
    </source>
</evidence>
<keyword evidence="5" id="KW-0949">S-adenosyl-L-methionine</keyword>
<dbReference type="GO" id="GO:0032259">
    <property type="term" value="P:methylation"/>
    <property type="evidence" value="ECO:0007669"/>
    <property type="project" value="UniProtKB-KW"/>
</dbReference>
<dbReference type="InterPro" id="IPR050777">
    <property type="entry name" value="SET2_Histone-Lys_MeTrsfase"/>
</dbReference>
<dbReference type="SMART" id="SM00317">
    <property type="entry name" value="SET"/>
    <property type="match status" value="1"/>
</dbReference>
<dbReference type="GO" id="GO:0005694">
    <property type="term" value="C:chromosome"/>
    <property type="evidence" value="ECO:0007669"/>
    <property type="project" value="UniProtKB-SubCell"/>
</dbReference>
<evidence type="ECO:0000259" key="8">
    <source>
        <dbReference type="PROSITE" id="PS50868"/>
    </source>
</evidence>
<evidence type="ECO:0000256" key="2">
    <source>
        <dbReference type="ARBA" id="ARBA00022454"/>
    </source>
</evidence>